<accession>A0A9Q0QWE9</accession>
<evidence type="ECO:0000313" key="2">
    <source>
        <dbReference type="EMBL" id="KAJ4974220.1"/>
    </source>
</evidence>
<dbReference type="Proteomes" id="UP001141806">
    <property type="component" value="Unassembled WGS sequence"/>
</dbReference>
<comment type="caution">
    <text evidence="2">The sequence shown here is derived from an EMBL/GenBank/DDBJ whole genome shotgun (WGS) entry which is preliminary data.</text>
</comment>
<keyword evidence="1" id="KW-1133">Transmembrane helix</keyword>
<dbReference type="AlphaFoldDB" id="A0A9Q0QWE9"/>
<keyword evidence="1" id="KW-0812">Transmembrane</keyword>
<evidence type="ECO:0000313" key="3">
    <source>
        <dbReference type="Proteomes" id="UP001141806"/>
    </source>
</evidence>
<dbReference type="EMBL" id="JAMYWD010000004">
    <property type="protein sequence ID" value="KAJ4974220.1"/>
    <property type="molecule type" value="Genomic_DNA"/>
</dbReference>
<keyword evidence="1" id="KW-0472">Membrane</keyword>
<name>A0A9Q0QWE9_9MAGN</name>
<organism evidence="2 3">
    <name type="scientific">Protea cynaroides</name>
    <dbReference type="NCBI Taxonomy" id="273540"/>
    <lineage>
        <taxon>Eukaryota</taxon>
        <taxon>Viridiplantae</taxon>
        <taxon>Streptophyta</taxon>
        <taxon>Embryophyta</taxon>
        <taxon>Tracheophyta</taxon>
        <taxon>Spermatophyta</taxon>
        <taxon>Magnoliopsida</taxon>
        <taxon>Proteales</taxon>
        <taxon>Proteaceae</taxon>
        <taxon>Protea</taxon>
    </lineage>
</organism>
<gene>
    <name evidence="2" type="ORF">NE237_007394</name>
</gene>
<feature type="transmembrane region" description="Helical" evidence="1">
    <location>
        <begin position="48"/>
        <end position="67"/>
    </location>
</feature>
<proteinExistence type="predicted"/>
<feature type="transmembrane region" description="Helical" evidence="1">
    <location>
        <begin position="88"/>
        <end position="106"/>
    </location>
</feature>
<keyword evidence="3" id="KW-1185">Reference proteome</keyword>
<sequence>MRVSTLNQFSEKLKSAINVGTWHHGCAHGPCGMAACGMGLASLCCLRLWLLAAWAMLAFVACGYGCWPALGHGHMAVAARPCGMPCNTMLPCGTMCYLITFSLFRFSLLHLSSFFSNIIYSFFFLYIITFHLLALVSCHVAPCATSSLSFSLFSLSS</sequence>
<protein>
    <submittedName>
        <fullName evidence="2">Uncharacterized protein</fullName>
    </submittedName>
</protein>
<evidence type="ECO:0000256" key="1">
    <source>
        <dbReference type="SAM" id="Phobius"/>
    </source>
</evidence>
<reference evidence="2" key="1">
    <citation type="journal article" date="2023" name="Plant J.">
        <title>The genome of the king protea, Protea cynaroides.</title>
        <authorList>
            <person name="Chang J."/>
            <person name="Duong T.A."/>
            <person name="Schoeman C."/>
            <person name="Ma X."/>
            <person name="Roodt D."/>
            <person name="Barker N."/>
            <person name="Li Z."/>
            <person name="Van de Peer Y."/>
            <person name="Mizrachi E."/>
        </authorList>
    </citation>
    <scope>NUCLEOTIDE SEQUENCE</scope>
    <source>
        <tissue evidence="2">Young leaves</tissue>
    </source>
</reference>
<feature type="transmembrane region" description="Helical" evidence="1">
    <location>
        <begin position="118"/>
        <end position="141"/>
    </location>
</feature>